<evidence type="ECO:0000256" key="11">
    <source>
        <dbReference type="ARBA" id="ARBA00047944"/>
    </source>
</evidence>
<dbReference type="AlphaFoldDB" id="A0A1C0AKD4"/>
<comment type="function">
    <text evidence="10 12">Specifically methylates the N3 position of the uracil ring of uridine 1498 (m3U1498) in 16S rRNA. Acts on the fully assembled 30S ribosomal subunit.</text>
</comment>
<evidence type="ECO:0000256" key="10">
    <source>
        <dbReference type="ARBA" id="ARBA00025699"/>
    </source>
</evidence>
<dbReference type="InterPro" id="IPR046887">
    <property type="entry name" value="RsmE_PUA-like"/>
</dbReference>
<dbReference type="SUPFAM" id="SSF75217">
    <property type="entry name" value="alpha/beta knot"/>
    <property type="match status" value="1"/>
</dbReference>
<dbReference type="GO" id="GO:0070042">
    <property type="term" value="F:rRNA (uridine-N3-)-methyltransferase activity"/>
    <property type="evidence" value="ECO:0007669"/>
    <property type="project" value="TreeGrafter"/>
</dbReference>
<dbReference type="NCBIfam" id="TIGR00046">
    <property type="entry name" value="RsmE family RNA methyltransferase"/>
    <property type="match status" value="1"/>
</dbReference>
<comment type="caution">
    <text evidence="13">The sequence shown here is derived from an EMBL/GenBank/DDBJ whole genome shotgun (WGS) entry which is preliminary data.</text>
</comment>
<evidence type="ECO:0000256" key="9">
    <source>
        <dbReference type="ARBA" id="ARBA00022691"/>
    </source>
</evidence>
<keyword evidence="9 12" id="KW-0949">S-adenosyl-L-methionine</keyword>
<evidence type="ECO:0000256" key="3">
    <source>
        <dbReference type="ARBA" id="ARBA00012328"/>
    </source>
</evidence>
<dbReference type="CDD" id="cd18084">
    <property type="entry name" value="RsmE-like"/>
    <property type="match status" value="1"/>
</dbReference>
<dbReference type="InterPro" id="IPR006700">
    <property type="entry name" value="RsmE"/>
</dbReference>
<dbReference type="Gene3D" id="3.40.1280.10">
    <property type="match status" value="1"/>
</dbReference>
<accession>A0A1C0AKD4</accession>
<evidence type="ECO:0000313" key="13">
    <source>
        <dbReference type="EMBL" id="OCL33027.1"/>
    </source>
</evidence>
<gene>
    <name evidence="13" type="ORF">BCR15_07045</name>
</gene>
<evidence type="ECO:0000256" key="1">
    <source>
        <dbReference type="ARBA" id="ARBA00004496"/>
    </source>
</evidence>
<dbReference type="Gene3D" id="2.40.240.20">
    <property type="entry name" value="Hypothetical PUA domain-like, domain 1"/>
    <property type="match status" value="1"/>
</dbReference>
<dbReference type="InterPro" id="IPR046886">
    <property type="entry name" value="RsmE_MTase_dom"/>
</dbReference>
<dbReference type="PANTHER" id="PTHR30027">
    <property type="entry name" value="RIBOSOMAL RNA SMALL SUBUNIT METHYLTRANSFERASE E"/>
    <property type="match status" value="1"/>
</dbReference>
<evidence type="ECO:0000313" key="14">
    <source>
        <dbReference type="Proteomes" id="UP000093501"/>
    </source>
</evidence>
<comment type="similarity">
    <text evidence="2 12">Belongs to the RNA methyltransferase RsmE family.</text>
</comment>
<dbReference type="InterPro" id="IPR029028">
    <property type="entry name" value="Alpha/beta_knot_MTases"/>
</dbReference>
<dbReference type="InterPro" id="IPR015947">
    <property type="entry name" value="PUA-like_sf"/>
</dbReference>
<evidence type="ECO:0000256" key="2">
    <source>
        <dbReference type="ARBA" id="ARBA00005528"/>
    </source>
</evidence>
<reference evidence="14" key="1">
    <citation type="submission" date="2016-07" db="EMBL/GenBank/DDBJ databases">
        <authorList>
            <person name="Florea S."/>
            <person name="Webb J.S."/>
            <person name="Jaromczyk J."/>
            <person name="Schardl C.L."/>
        </authorList>
    </citation>
    <scope>NUCLEOTIDE SEQUENCE [LARGE SCALE GENOMIC DNA]</scope>
    <source>
        <strain evidence="14">IPBSL-7</strain>
    </source>
</reference>
<keyword evidence="8 12" id="KW-0808">Transferase</keyword>
<organism evidence="13 14">
    <name type="scientific">Tessaracoccus lapidicaptus</name>
    <dbReference type="NCBI Taxonomy" id="1427523"/>
    <lineage>
        <taxon>Bacteria</taxon>
        <taxon>Bacillati</taxon>
        <taxon>Actinomycetota</taxon>
        <taxon>Actinomycetes</taxon>
        <taxon>Propionibacteriales</taxon>
        <taxon>Propionibacteriaceae</taxon>
        <taxon>Tessaracoccus</taxon>
    </lineage>
</organism>
<name>A0A1C0AKD4_9ACTN</name>
<keyword evidence="7 12" id="KW-0489">Methyltransferase</keyword>
<comment type="subcellular location">
    <subcellularLocation>
        <location evidence="1 12">Cytoplasm</location>
    </subcellularLocation>
</comment>
<keyword evidence="5 12" id="KW-0963">Cytoplasm</keyword>
<protein>
    <recommendedName>
        <fullName evidence="4 12">Ribosomal RNA small subunit methyltransferase E</fullName>
        <ecNumber evidence="3 12">2.1.1.193</ecNumber>
    </recommendedName>
</protein>
<comment type="catalytic activity">
    <reaction evidence="11 12">
        <text>uridine(1498) in 16S rRNA + S-adenosyl-L-methionine = N(3)-methyluridine(1498) in 16S rRNA + S-adenosyl-L-homocysteine + H(+)</text>
        <dbReference type="Rhea" id="RHEA:42920"/>
        <dbReference type="Rhea" id="RHEA-COMP:10283"/>
        <dbReference type="Rhea" id="RHEA-COMP:10284"/>
        <dbReference type="ChEBI" id="CHEBI:15378"/>
        <dbReference type="ChEBI" id="CHEBI:57856"/>
        <dbReference type="ChEBI" id="CHEBI:59789"/>
        <dbReference type="ChEBI" id="CHEBI:65315"/>
        <dbReference type="ChEBI" id="CHEBI:74502"/>
        <dbReference type="EC" id="2.1.1.193"/>
    </reaction>
</comment>
<evidence type="ECO:0000256" key="6">
    <source>
        <dbReference type="ARBA" id="ARBA00022552"/>
    </source>
</evidence>
<dbReference type="Pfam" id="PF04452">
    <property type="entry name" value="Methyltrans_RNA"/>
    <property type="match status" value="1"/>
</dbReference>
<dbReference type="FunFam" id="3.40.1280.10:FF:000023">
    <property type="entry name" value="Ribosomal RNA small subunit methyltransferase E"/>
    <property type="match status" value="1"/>
</dbReference>
<keyword evidence="14" id="KW-1185">Reference proteome</keyword>
<evidence type="ECO:0000256" key="8">
    <source>
        <dbReference type="ARBA" id="ARBA00022679"/>
    </source>
</evidence>
<dbReference type="EMBL" id="MBQD01000023">
    <property type="protein sequence ID" value="OCL33027.1"/>
    <property type="molecule type" value="Genomic_DNA"/>
</dbReference>
<evidence type="ECO:0000256" key="5">
    <source>
        <dbReference type="ARBA" id="ARBA00022490"/>
    </source>
</evidence>
<dbReference type="NCBIfam" id="NF008693">
    <property type="entry name" value="PRK11713.2-3"/>
    <property type="match status" value="1"/>
</dbReference>
<dbReference type="Pfam" id="PF20260">
    <property type="entry name" value="PUA_4"/>
    <property type="match status" value="1"/>
</dbReference>
<dbReference type="SUPFAM" id="SSF88697">
    <property type="entry name" value="PUA domain-like"/>
    <property type="match status" value="1"/>
</dbReference>
<sequence length="244" mass="25547">MTDPLFFARFDAAVGPGDLVTVTGEEAHHAVSVKRIVPGETVLLANGDGVGVRAEVISAERRELAARVLDVIPAATPSIGWGVVQALAKGDRSELAVQMATELGAREILAWQAARSIVRWQGERGDKALDKWRATAREAAKQSRRFLVPDVVAVSTADVADAIAAVDVALVLHEDAPQHIADIDLPEEGTGLVIVGPEGGIAPEELDRFVEAGAVPVAISDGVLRTSTAAAVALGQLDVLARRP</sequence>
<proteinExistence type="inferred from homology"/>
<dbReference type="InterPro" id="IPR029026">
    <property type="entry name" value="tRNA_m1G_MTases_N"/>
</dbReference>
<dbReference type="PIRSF" id="PIRSF015601">
    <property type="entry name" value="MTase_slr0722"/>
    <property type="match status" value="1"/>
</dbReference>
<evidence type="ECO:0000256" key="12">
    <source>
        <dbReference type="PIRNR" id="PIRNR015601"/>
    </source>
</evidence>
<dbReference type="Proteomes" id="UP000093501">
    <property type="component" value="Unassembled WGS sequence"/>
</dbReference>
<evidence type="ECO:0000256" key="4">
    <source>
        <dbReference type="ARBA" id="ARBA00013673"/>
    </source>
</evidence>
<dbReference type="GO" id="GO:0070475">
    <property type="term" value="P:rRNA base methylation"/>
    <property type="evidence" value="ECO:0007669"/>
    <property type="project" value="TreeGrafter"/>
</dbReference>
<dbReference type="EC" id="2.1.1.193" evidence="3 12"/>
<dbReference type="PANTHER" id="PTHR30027:SF3">
    <property type="entry name" value="16S RRNA (URACIL(1498)-N(3))-METHYLTRANSFERASE"/>
    <property type="match status" value="1"/>
</dbReference>
<evidence type="ECO:0000256" key="7">
    <source>
        <dbReference type="ARBA" id="ARBA00022603"/>
    </source>
</evidence>
<dbReference type="GO" id="GO:0005737">
    <property type="term" value="C:cytoplasm"/>
    <property type="evidence" value="ECO:0007669"/>
    <property type="project" value="UniProtKB-SubCell"/>
</dbReference>
<keyword evidence="6 12" id="KW-0698">rRNA processing</keyword>